<sequence>MTKTFVLVRHTAQDMRAAKSHTLDSMTNTVSIALQSCGYDYQERQILGGDGYISNALQVDAVIDRLQANLEELRKEAKRYLSSQ</sequence>
<reference evidence="2 3" key="1">
    <citation type="submission" date="2018-10" db="EMBL/GenBank/DDBJ databases">
        <title>Draft genome sequence of Aquitalea MWU14-2217 isolated from a wild cranberry bog in Provincetown, Massachusetts.</title>
        <authorList>
            <person name="Ebadzadsahrai G."/>
            <person name="Soby S."/>
        </authorList>
    </citation>
    <scope>NUCLEOTIDE SEQUENCE [LARGE SCALE GENOMIC DNA]</scope>
    <source>
        <strain evidence="2 3">MWU14-2217</strain>
    </source>
</reference>
<gene>
    <name evidence="2" type="ORF">EAY64_06140</name>
</gene>
<name>A0A454JKP3_9NEIS</name>
<dbReference type="EMBL" id="RFAR01000021">
    <property type="protein sequence ID" value="RMC99884.1"/>
    <property type="molecule type" value="Genomic_DNA"/>
</dbReference>
<keyword evidence="1" id="KW-0175">Coiled coil</keyword>
<evidence type="ECO:0000256" key="1">
    <source>
        <dbReference type="SAM" id="Coils"/>
    </source>
</evidence>
<feature type="coiled-coil region" evidence="1">
    <location>
        <begin position="56"/>
        <end position="83"/>
    </location>
</feature>
<protein>
    <submittedName>
        <fullName evidence="2">Uncharacterized protein</fullName>
    </submittedName>
</protein>
<organism evidence="2 3">
    <name type="scientific">Aquitalea palustris</name>
    <dbReference type="NCBI Taxonomy" id="2480983"/>
    <lineage>
        <taxon>Bacteria</taxon>
        <taxon>Pseudomonadati</taxon>
        <taxon>Pseudomonadota</taxon>
        <taxon>Betaproteobacteria</taxon>
        <taxon>Neisseriales</taxon>
        <taxon>Chromobacteriaceae</taxon>
        <taxon>Aquitalea</taxon>
    </lineage>
</organism>
<dbReference type="RefSeq" id="WP_103523902.1">
    <property type="nucleotide sequence ID" value="NZ_JAIZDC010000001.1"/>
</dbReference>
<evidence type="ECO:0000313" key="3">
    <source>
        <dbReference type="Proteomes" id="UP000274139"/>
    </source>
</evidence>
<comment type="caution">
    <text evidence="2">The sequence shown here is derived from an EMBL/GenBank/DDBJ whole genome shotgun (WGS) entry which is preliminary data.</text>
</comment>
<evidence type="ECO:0000313" key="2">
    <source>
        <dbReference type="EMBL" id="RMC99884.1"/>
    </source>
</evidence>
<proteinExistence type="predicted"/>
<keyword evidence="3" id="KW-1185">Reference proteome</keyword>
<dbReference type="Proteomes" id="UP000274139">
    <property type="component" value="Unassembled WGS sequence"/>
</dbReference>
<dbReference type="AlphaFoldDB" id="A0A454JKP3"/>
<accession>A0A454JKP3</accession>